<dbReference type="InterPro" id="IPR029154">
    <property type="entry name" value="HIBADH-like_NADP-bd"/>
</dbReference>
<evidence type="ECO:0008006" key="5">
    <source>
        <dbReference type="Google" id="ProtNLM"/>
    </source>
</evidence>
<name>A0A6A6Q982_9PEZI</name>
<dbReference type="InterPro" id="IPR013328">
    <property type="entry name" value="6PGD_dom2"/>
</dbReference>
<feature type="domain" description="3-hydroxyisobutyrate dehydrogenase-like NAD-binding" evidence="2">
    <location>
        <begin position="320"/>
        <end position="444"/>
    </location>
</feature>
<dbReference type="SUPFAM" id="SSF51735">
    <property type="entry name" value="NAD(P)-binding Rossmann-fold domains"/>
    <property type="match status" value="1"/>
</dbReference>
<proteinExistence type="predicted"/>
<evidence type="ECO:0000313" key="4">
    <source>
        <dbReference type="Proteomes" id="UP000799750"/>
    </source>
</evidence>
<keyword evidence="4" id="KW-1185">Reference proteome</keyword>
<dbReference type="Proteomes" id="UP000799750">
    <property type="component" value="Unassembled WGS sequence"/>
</dbReference>
<dbReference type="GO" id="GO:0050661">
    <property type="term" value="F:NADP binding"/>
    <property type="evidence" value="ECO:0007669"/>
    <property type="project" value="InterPro"/>
</dbReference>
<dbReference type="Pfam" id="PF03446">
    <property type="entry name" value="NAD_binding_2"/>
    <property type="match status" value="1"/>
</dbReference>
<dbReference type="OrthoDB" id="48988at2759"/>
<dbReference type="PANTHER" id="PTHR43060:SF17">
    <property type="entry name" value="L-THREONATE DEHYDROGENASE"/>
    <property type="match status" value="1"/>
</dbReference>
<reference evidence="3" key="1">
    <citation type="journal article" date="2020" name="Stud. Mycol.">
        <title>101 Dothideomycetes genomes: a test case for predicting lifestyles and emergence of pathogens.</title>
        <authorList>
            <person name="Haridas S."/>
            <person name="Albert R."/>
            <person name="Binder M."/>
            <person name="Bloem J."/>
            <person name="Labutti K."/>
            <person name="Salamov A."/>
            <person name="Andreopoulos B."/>
            <person name="Baker S."/>
            <person name="Barry K."/>
            <person name="Bills G."/>
            <person name="Bluhm B."/>
            <person name="Cannon C."/>
            <person name="Castanera R."/>
            <person name="Culley D."/>
            <person name="Daum C."/>
            <person name="Ezra D."/>
            <person name="Gonzalez J."/>
            <person name="Henrissat B."/>
            <person name="Kuo A."/>
            <person name="Liang C."/>
            <person name="Lipzen A."/>
            <person name="Lutzoni F."/>
            <person name="Magnuson J."/>
            <person name="Mondo S."/>
            <person name="Nolan M."/>
            <person name="Ohm R."/>
            <person name="Pangilinan J."/>
            <person name="Park H.-J."/>
            <person name="Ramirez L."/>
            <person name="Alfaro M."/>
            <person name="Sun H."/>
            <person name="Tritt A."/>
            <person name="Yoshinaga Y."/>
            <person name="Zwiers L.-H."/>
            <person name="Turgeon B."/>
            <person name="Goodwin S."/>
            <person name="Spatafora J."/>
            <person name="Crous P."/>
            <person name="Grigoriev I."/>
        </authorList>
    </citation>
    <scope>NUCLEOTIDE SEQUENCE</scope>
    <source>
        <strain evidence="3">CBS 269.34</strain>
    </source>
</reference>
<dbReference type="Gene3D" id="3.40.50.720">
    <property type="entry name" value="NAD(P)-binding Rossmann-like Domain"/>
    <property type="match status" value="1"/>
</dbReference>
<evidence type="ECO:0000259" key="2">
    <source>
        <dbReference type="Pfam" id="PF14833"/>
    </source>
</evidence>
<dbReference type="Gene3D" id="1.10.1040.10">
    <property type="entry name" value="N-(1-d-carboxylethyl)-l-norvaline Dehydrogenase, domain 2"/>
    <property type="match status" value="2"/>
</dbReference>
<dbReference type="InterPro" id="IPR036291">
    <property type="entry name" value="NAD(P)-bd_dom_sf"/>
</dbReference>
<dbReference type="Pfam" id="PF14833">
    <property type="entry name" value="NAD_binding_11"/>
    <property type="match status" value="2"/>
</dbReference>
<sequence>MPSKAPIGFCGLGAMGMGMATHLVKTGHQVKGFDLYRPSLQRFEAAGGTPSPSLLNSAVDMPFYIVMVATAVQAQSALFGTAEGGDEGIVHKLPQNAVLLLCSTVPASYAVSVERELKEIGRGDIFFIDSPVSGGAFRAADGTLSIMAGGATAALEKGMWLLEAMSAPKKLFVVEGGIGAGSNMKMAHQVLAAIQILVTGEAYGFAARLGLDAESVRKEIVEGEAWSWMVEDRGRRVIAGLDAWRPGVSALTIILKDTSIITSSARLCNFPVPMASAAEQVYFSGLSQGFGSEDDAGMVRLYYPGPVADVKCTVDKEAKAAKLKLVVNMLIGIYVCATAESIAFAQRVNLPLDQLHELAVDAAGGSHVFREVGAQMIKGLKGDASAWSGLGKRLEDVTQGLSEAASEAQNLKCPAFLTNTALSMLMLAKRTADKDASAATAVKVWKS</sequence>
<dbReference type="PANTHER" id="PTHR43060">
    <property type="entry name" value="3-HYDROXYISOBUTYRATE DEHYDROGENASE-LIKE 1, MITOCHONDRIAL-RELATED"/>
    <property type="match status" value="1"/>
</dbReference>
<dbReference type="GO" id="GO:0051287">
    <property type="term" value="F:NAD binding"/>
    <property type="evidence" value="ECO:0007669"/>
    <property type="project" value="InterPro"/>
</dbReference>
<dbReference type="InterPro" id="IPR008927">
    <property type="entry name" value="6-PGluconate_DH-like_C_sf"/>
</dbReference>
<accession>A0A6A6Q982</accession>
<feature type="domain" description="3-hydroxyisobutyrate dehydrogenase-like NAD-binding" evidence="2">
    <location>
        <begin position="179"/>
        <end position="302"/>
    </location>
</feature>
<dbReference type="AlphaFoldDB" id="A0A6A6Q982"/>
<dbReference type="InterPro" id="IPR006115">
    <property type="entry name" value="6PGDH_NADP-bd"/>
</dbReference>
<organism evidence="3 4">
    <name type="scientific">Lophium mytilinum</name>
    <dbReference type="NCBI Taxonomy" id="390894"/>
    <lineage>
        <taxon>Eukaryota</taxon>
        <taxon>Fungi</taxon>
        <taxon>Dikarya</taxon>
        <taxon>Ascomycota</taxon>
        <taxon>Pezizomycotina</taxon>
        <taxon>Dothideomycetes</taxon>
        <taxon>Pleosporomycetidae</taxon>
        <taxon>Mytilinidiales</taxon>
        <taxon>Mytilinidiaceae</taxon>
        <taxon>Lophium</taxon>
    </lineage>
</organism>
<evidence type="ECO:0000313" key="3">
    <source>
        <dbReference type="EMBL" id="KAF2488822.1"/>
    </source>
</evidence>
<dbReference type="EMBL" id="MU004200">
    <property type="protein sequence ID" value="KAF2488822.1"/>
    <property type="molecule type" value="Genomic_DNA"/>
</dbReference>
<dbReference type="SUPFAM" id="SSF48179">
    <property type="entry name" value="6-phosphogluconate dehydrogenase C-terminal domain-like"/>
    <property type="match status" value="2"/>
</dbReference>
<gene>
    <name evidence="3" type="ORF">BU16DRAFT_214052</name>
</gene>
<protein>
    <recommendedName>
        <fullName evidence="5">Oxidoreductase-like protein</fullName>
    </recommendedName>
</protein>
<evidence type="ECO:0000259" key="1">
    <source>
        <dbReference type="Pfam" id="PF03446"/>
    </source>
</evidence>
<feature type="domain" description="6-phosphogluconate dehydrogenase NADP-binding" evidence="1">
    <location>
        <begin position="7"/>
        <end position="167"/>
    </location>
</feature>